<dbReference type="CDD" id="cd13530">
    <property type="entry name" value="PBP2_peptides_like"/>
    <property type="match status" value="1"/>
</dbReference>
<dbReference type="SUPFAM" id="SSF53850">
    <property type="entry name" value="Periplasmic binding protein-like II"/>
    <property type="match status" value="1"/>
</dbReference>
<dbReference type="SMART" id="SM00062">
    <property type="entry name" value="PBPb"/>
    <property type="match status" value="1"/>
</dbReference>
<dbReference type="Proteomes" id="UP000634308">
    <property type="component" value="Unassembled WGS sequence"/>
</dbReference>
<feature type="domain" description="Solute-binding protein family 3/N-terminal" evidence="3">
    <location>
        <begin position="41"/>
        <end position="261"/>
    </location>
</feature>
<name>A0ABQ2RM18_9DEIO</name>
<dbReference type="Gene3D" id="3.40.190.10">
    <property type="entry name" value="Periplasmic binding protein-like II"/>
    <property type="match status" value="2"/>
</dbReference>
<proteinExistence type="predicted"/>
<dbReference type="EMBL" id="BMQM01000003">
    <property type="protein sequence ID" value="GGR48561.1"/>
    <property type="molecule type" value="Genomic_DNA"/>
</dbReference>
<organism evidence="4 5">
    <name type="scientific">Deinococcus seoulensis</name>
    <dbReference type="NCBI Taxonomy" id="1837379"/>
    <lineage>
        <taxon>Bacteria</taxon>
        <taxon>Thermotogati</taxon>
        <taxon>Deinococcota</taxon>
        <taxon>Deinococci</taxon>
        <taxon>Deinococcales</taxon>
        <taxon>Deinococcaceae</taxon>
        <taxon>Deinococcus</taxon>
    </lineage>
</organism>
<dbReference type="Pfam" id="PF00497">
    <property type="entry name" value="SBP_bac_3"/>
    <property type="match status" value="1"/>
</dbReference>
<keyword evidence="1 2" id="KW-0732">Signal</keyword>
<dbReference type="PANTHER" id="PTHR35936:SF19">
    <property type="entry name" value="AMINO-ACID-BINDING PROTEIN YXEM-RELATED"/>
    <property type="match status" value="1"/>
</dbReference>
<dbReference type="RefSeq" id="WP_189063621.1">
    <property type="nucleotide sequence ID" value="NZ_BMQM01000003.1"/>
</dbReference>
<dbReference type="InterPro" id="IPR001638">
    <property type="entry name" value="Solute-binding_3/MltF_N"/>
</dbReference>
<evidence type="ECO:0000313" key="5">
    <source>
        <dbReference type="Proteomes" id="UP000634308"/>
    </source>
</evidence>
<dbReference type="PANTHER" id="PTHR35936">
    <property type="entry name" value="MEMBRANE-BOUND LYTIC MUREIN TRANSGLYCOSYLASE F"/>
    <property type="match status" value="1"/>
</dbReference>
<evidence type="ECO:0000256" key="2">
    <source>
        <dbReference type="SAM" id="SignalP"/>
    </source>
</evidence>
<sequence>MPILTTSRPVWRAAALLLPLLGASLGTAQARTLAEAKASGTLNAATSGDFRPFNFLDASGRPDGFEVELIGAVAAQMGLKVNWQVRPFDGLLEDVNSDRYGIDVVAASHAITSTRLKTVEFSNPHYCTGGVILARQGGPQTSRALSGRTMAAEEGSTYLGFLKKLPFGKSISVLPTGKDVVRAVALGRADAAVTDRFVALEALTLYPKANLIVSDMLWKETVGLAVARENGAMRQALNVALKAVIDDGTYARLSQKYFGQNVRC</sequence>
<evidence type="ECO:0000256" key="1">
    <source>
        <dbReference type="ARBA" id="ARBA00022729"/>
    </source>
</evidence>
<protein>
    <submittedName>
        <fullName evidence="4">Amino acid ABC transporter substrate-binding protein</fullName>
    </submittedName>
</protein>
<evidence type="ECO:0000313" key="4">
    <source>
        <dbReference type="EMBL" id="GGR48561.1"/>
    </source>
</evidence>
<accession>A0ABQ2RM18</accession>
<evidence type="ECO:0000259" key="3">
    <source>
        <dbReference type="SMART" id="SM00062"/>
    </source>
</evidence>
<feature type="chain" id="PRO_5047207494" evidence="2">
    <location>
        <begin position="31"/>
        <end position="264"/>
    </location>
</feature>
<reference evidence="5" key="1">
    <citation type="journal article" date="2019" name="Int. J. Syst. Evol. Microbiol.">
        <title>The Global Catalogue of Microorganisms (GCM) 10K type strain sequencing project: providing services to taxonomists for standard genome sequencing and annotation.</title>
        <authorList>
            <consortium name="The Broad Institute Genomics Platform"/>
            <consortium name="The Broad Institute Genome Sequencing Center for Infectious Disease"/>
            <person name="Wu L."/>
            <person name="Ma J."/>
        </authorList>
    </citation>
    <scope>NUCLEOTIDE SEQUENCE [LARGE SCALE GENOMIC DNA]</scope>
    <source>
        <strain evidence="5">JCM 31404</strain>
    </source>
</reference>
<feature type="signal peptide" evidence="2">
    <location>
        <begin position="1"/>
        <end position="30"/>
    </location>
</feature>
<keyword evidence="5" id="KW-1185">Reference proteome</keyword>
<gene>
    <name evidence="4" type="ORF">GCM10008959_07090</name>
</gene>
<comment type="caution">
    <text evidence="4">The sequence shown here is derived from an EMBL/GenBank/DDBJ whole genome shotgun (WGS) entry which is preliminary data.</text>
</comment>